<proteinExistence type="predicted"/>
<feature type="compositionally biased region" description="Polar residues" evidence="1">
    <location>
        <begin position="61"/>
        <end position="77"/>
    </location>
</feature>
<gene>
    <name evidence="2" type="ORF">CCAP1982_LOCUS11212</name>
</gene>
<evidence type="ECO:0000256" key="1">
    <source>
        <dbReference type="SAM" id="MobiDB-lite"/>
    </source>
</evidence>
<evidence type="ECO:0000313" key="2">
    <source>
        <dbReference type="EMBL" id="CAD7002738.1"/>
    </source>
</evidence>
<dbReference type="Proteomes" id="UP000606786">
    <property type="component" value="Unassembled WGS sequence"/>
</dbReference>
<sequence length="138" mass="15134">MACSAADMRKPIDMMVMMMMVQPFETVYKATAVAAHSFTLTNNNIPTTITRELCGDKHWSNHQPASSSNQLPATNSQEPPPSAAVSSNVSELESMQKPVVAKKEEILHSDERSDVDGLGFIWSLMLAFCCKVIPMMGL</sequence>
<reference evidence="2" key="1">
    <citation type="submission" date="2020-11" db="EMBL/GenBank/DDBJ databases">
        <authorList>
            <person name="Whitehead M."/>
        </authorList>
    </citation>
    <scope>NUCLEOTIDE SEQUENCE</scope>
    <source>
        <strain evidence="2">EGII</strain>
    </source>
</reference>
<name>A0A811UWN6_CERCA</name>
<evidence type="ECO:0000313" key="3">
    <source>
        <dbReference type="Proteomes" id="UP000606786"/>
    </source>
</evidence>
<organism evidence="2 3">
    <name type="scientific">Ceratitis capitata</name>
    <name type="common">Mediterranean fruit fly</name>
    <name type="synonym">Tephritis capitata</name>
    <dbReference type="NCBI Taxonomy" id="7213"/>
    <lineage>
        <taxon>Eukaryota</taxon>
        <taxon>Metazoa</taxon>
        <taxon>Ecdysozoa</taxon>
        <taxon>Arthropoda</taxon>
        <taxon>Hexapoda</taxon>
        <taxon>Insecta</taxon>
        <taxon>Pterygota</taxon>
        <taxon>Neoptera</taxon>
        <taxon>Endopterygota</taxon>
        <taxon>Diptera</taxon>
        <taxon>Brachycera</taxon>
        <taxon>Muscomorpha</taxon>
        <taxon>Tephritoidea</taxon>
        <taxon>Tephritidae</taxon>
        <taxon>Ceratitis</taxon>
        <taxon>Ceratitis</taxon>
    </lineage>
</organism>
<dbReference type="AlphaFoldDB" id="A0A811UWN6"/>
<feature type="region of interest" description="Disordered" evidence="1">
    <location>
        <begin position="56"/>
        <end position="96"/>
    </location>
</feature>
<accession>A0A811UWN6</accession>
<protein>
    <submittedName>
        <fullName evidence="2">(Mediterranean fruit fly) hypothetical protein</fullName>
    </submittedName>
</protein>
<dbReference type="EMBL" id="CAJHJT010000034">
    <property type="protein sequence ID" value="CAD7002738.1"/>
    <property type="molecule type" value="Genomic_DNA"/>
</dbReference>
<keyword evidence="3" id="KW-1185">Reference proteome</keyword>
<comment type="caution">
    <text evidence="2">The sequence shown here is derived from an EMBL/GenBank/DDBJ whole genome shotgun (WGS) entry which is preliminary data.</text>
</comment>